<evidence type="ECO:0000313" key="1">
    <source>
        <dbReference type="EMBL" id="OCX68462.1"/>
    </source>
</evidence>
<evidence type="ECO:0008006" key="5">
    <source>
        <dbReference type="Google" id="ProtNLM"/>
    </source>
</evidence>
<dbReference type="RefSeq" id="WP_024893049.1">
    <property type="nucleotide sequence ID" value="NZ_JAAOMO010000222.1"/>
</dbReference>
<dbReference type="EMBL" id="LWRY01000266">
    <property type="protein sequence ID" value="OCX68462.1"/>
    <property type="molecule type" value="Genomic_DNA"/>
</dbReference>
<accession>A0A1C2HXJ8</accession>
<gene>
    <name evidence="1" type="ORF">A6M23_18235</name>
    <name evidence="2" type="ORF">A6P07_13900</name>
</gene>
<dbReference type="Proteomes" id="UP000094893">
    <property type="component" value="Unassembled WGS sequence"/>
</dbReference>
<dbReference type="Proteomes" id="UP000095008">
    <property type="component" value="Unassembled WGS sequence"/>
</dbReference>
<evidence type="ECO:0000313" key="4">
    <source>
        <dbReference type="Proteomes" id="UP000095008"/>
    </source>
</evidence>
<sequence>MEQNSIREITLEEAAQVTGGLAVGAGVDVLGLPVLDAEVQTSPILTPVLSLVGSTLGGVLSKA</sequence>
<keyword evidence="4" id="KW-1185">Reference proteome</keyword>
<comment type="caution">
    <text evidence="1">The sequence shown here is derived from an EMBL/GenBank/DDBJ whole genome shotgun (WGS) entry which is preliminary data.</text>
</comment>
<name>A0A1C2HXJ8_ACITH</name>
<evidence type="ECO:0000313" key="2">
    <source>
        <dbReference type="EMBL" id="OCX70576.1"/>
    </source>
</evidence>
<protein>
    <recommendedName>
        <fullName evidence="5">Bacteriocin</fullName>
    </recommendedName>
</protein>
<dbReference type="AlphaFoldDB" id="A0A1C2HXJ8"/>
<reference evidence="1 3" key="1">
    <citation type="journal article" date="2016" name="Int. J. Mol. Sci.">
        <title>Comparative genomics of the extreme acidophile Acidithiobacillus thiooxidans reveals intraspecific divergence and niche adaptation.</title>
        <authorList>
            <person name="Zhang X."/>
            <person name="Feng X."/>
            <person name="Tao J."/>
            <person name="Ma L."/>
            <person name="Xiao Y."/>
            <person name="Liang Y."/>
            <person name="Liu X."/>
            <person name="Yin H."/>
        </authorList>
    </citation>
    <scope>NUCLEOTIDE SEQUENCE [LARGE SCALE GENOMIC DNA]</scope>
    <source>
        <strain evidence="2 3">A02</strain>
        <strain evidence="1">DXS-W</strain>
    </source>
</reference>
<evidence type="ECO:0000313" key="3">
    <source>
        <dbReference type="Proteomes" id="UP000094893"/>
    </source>
</evidence>
<dbReference type="EMBL" id="LWSA01000194">
    <property type="protein sequence ID" value="OCX70576.1"/>
    <property type="molecule type" value="Genomic_DNA"/>
</dbReference>
<proteinExistence type="predicted"/>
<organism evidence="1 4">
    <name type="scientific">Acidithiobacillus thiooxidans</name>
    <name type="common">Thiobacillus thiooxidans</name>
    <dbReference type="NCBI Taxonomy" id="930"/>
    <lineage>
        <taxon>Bacteria</taxon>
        <taxon>Pseudomonadati</taxon>
        <taxon>Pseudomonadota</taxon>
        <taxon>Acidithiobacillia</taxon>
        <taxon>Acidithiobacillales</taxon>
        <taxon>Acidithiobacillaceae</taxon>
        <taxon>Acidithiobacillus</taxon>
    </lineage>
</organism>